<dbReference type="STRING" id="1461694.ATO9_16160"/>
<dbReference type="SUPFAM" id="SSF51556">
    <property type="entry name" value="Metallo-dependent hydrolases"/>
    <property type="match status" value="1"/>
</dbReference>
<dbReference type="RefSeq" id="WP_043751362.1">
    <property type="nucleotide sequence ID" value="NZ_AQQX01000007.1"/>
</dbReference>
<dbReference type="EMBL" id="AQQX01000007">
    <property type="protein sequence ID" value="KGM47844.1"/>
    <property type="molecule type" value="Genomic_DNA"/>
</dbReference>
<dbReference type="GO" id="GO:0005737">
    <property type="term" value="C:cytoplasm"/>
    <property type="evidence" value="ECO:0007669"/>
    <property type="project" value="TreeGrafter"/>
</dbReference>
<name>A0A0A0EBQ7_9RHOB</name>
<comment type="caution">
    <text evidence="2">The sequence shown here is derived from an EMBL/GenBank/DDBJ whole genome shotgun (WGS) entry which is preliminary data.</text>
</comment>
<dbReference type="InterPro" id="IPR006680">
    <property type="entry name" value="Amidohydro-rel"/>
</dbReference>
<dbReference type="PANTHER" id="PTHR43668">
    <property type="entry name" value="ALLANTOINASE"/>
    <property type="match status" value="1"/>
</dbReference>
<dbReference type="Proteomes" id="UP000030004">
    <property type="component" value="Unassembled WGS sequence"/>
</dbReference>
<dbReference type="AlphaFoldDB" id="A0A0A0EBQ7"/>
<dbReference type="GO" id="GO:0006145">
    <property type="term" value="P:purine nucleobase catabolic process"/>
    <property type="evidence" value="ECO:0007669"/>
    <property type="project" value="TreeGrafter"/>
</dbReference>
<dbReference type="InterPro" id="IPR050138">
    <property type="entry name" value="DHOase/Allantoinase_Hydrolase"/>
</dbReference>
<keyword evidence="3" id="KW-1185">Reference proteome</keyword>
<protein>
    <submittedName>
        <fullName evidence="2">Dihydroorotase</fullName>
    </submittedName>
</protein>
<evidence type="ECO:0000259" key="1">
    <source>
        <dbReference type="Pfam" id="PF01979"/>
    </source>
</evidence>
<dbReference type="InterPro" id="IPR011059">
    <property type="entry name" value="Metal-dep_hydrolase_composite"/>
</dbReference>
<feature type="domain" description="Amidohydrolase-related" evidence="1">
    <location>
        <begin position="52"/>
        <end position="439"/>
    </location>
</feature>
<evidence type="ECO:0000313" key="2">
    <source>
        <dbReference type="EMBL" id="KGM47844.1"/>
    </source>
</evidence>
<dbReference type="Gene3D" id="2.30.40.10">
    <property type="entry name" value="Urease, subunit C, domain 1"/>
    <property type="match status" value="1"/>
</dbReference>
<dbReference type="OrthoDB" id="9775759at2"/>
<gene>
    <name evidence="2" type="ORF">ATO9_16160</name>
</gene>
<organism evidence="2 3">
    <name type="scientific">Pseudooceanicola atlanticus</name>
    <dbReference type="NCBI Taxonomy" id="1461694"/>
    <lineage>
        <taxon>Bacteria</taxon>
        <taxon>Pseudomonadati</taxon>
        <taxon>Pseudomonadota</taxon>
        <taxon>Alphaproteobacteria</taxon>
        <taxon>Rhodobacterales</taxon>
        <taxon>Paracoccaceae</taxon>
        <taxon>Pseudooceanicola</taxon>
    </lineage>
</organism>
<dbReference type="SUPFAM" id="SSF51338">
    <property type="entry name" value="Composite domain of metallo-dependent hydrolases"/>
    <property type="match status" value="1"/>
</dbReference>
<evidence type="ECO:0000313" key="3">
    <source>
        <dbReference type="Proteomes" id="UP000030004"/>
    </source>
</evidence>
<sequence>MFDLLIINGLVITPGNDPAPLDIAVKDGKIAAVMEPGTAVEAKETLDAGGKTVMPGALDVHVHLGHGNDISRPRAASDAASETAAAASGGVTTFIAYLLAAEELSTIFDDVVATTEAGARVDFGYHLIISTEDQLANVPKYVSDYGVPSFKIFMNNRNGEGKRLGLPDIDDAYLFRLAEACAANGGMVCPHPESIEVAHYLREKVMKDDPEGKGGLATWNATRPPFVEADAIQRASRLCKSAGSPIYVVHTSSGEAFDAALAARQQGVDITIETCPHYLTHDVTWERGTVGKINPPLREKEDCDALWQAIIDGHVDTIASDHVHRTIAGKDGGIWKASPGCPGLETILPVMLTEGHHKRGVPLNRIVSMLCEVPAKSMGLWGRKGAIRPGFDADIAILDLDAEYEVTQDSLLSDAGYSIYEGWTMRGKVTDTLVRGRAVFRDGVIVEGSDGHGRYQRRSLSA</sequence>
<dbReference type="GO" id="GO:0004038">
    <property type="term" value="F:allantoinase activity"/>
    <property type="evidence" value="ECO:0007669"/>
    <property type="project" value="TreeGrafter"/>
</dbReference>
<dbReference type="Pfam" id="PF01979">
    <property type="entry name" value="Amidohydro_1"/>
    <property type="match status" value="1"/>
</dbReference>
<dbReference type="Gene3D" id="3.20.20.140">
    <property type="entry name" value="Metal-dependent hydrolases"/>
    <property type="match status" value="1"/>
</dbReference>
<dbReference type="PANTHER" id="PTHR43668:SF2">
    <property type="entry name" value="ALLANTOINASE"/>
    <property type="match status" value="1"/>
</dbReference>
<dbReference type="eggNOG" id="COG0044">
    <property type="taxonomic scope" value="Bacteria"/>
</dbReference>
<proteinExistence type="predicted"/>
<reference evidence="2 3" key="1">
    <citation type="journal article" date="2015" name="Antonie Van Leeuwenhoek">
        <title>Pseudooceanicola atlanticus gen. nov. sp. nov., isolated from surface seawater of the Atlantic Ocean and reclassification of Oceanicola batsensis, Oceanicola marinus, Oceanicola nitratireducens, Oceanicola nanhaiensis, Oceanicola antarcticus and Oceanicola flagellatus, as Pseudooceanicola batsensis comb. nov., Pseudooceanicola marinus comb. nov., Pseudooceanicola nitratireducens comb. nov., Pseudooceanicola nanhaiensis comb. nov., Pseudooceanicola antarcticus comb. nov., and Pseudooceanicola flagellatus comb. nov.</title>
        <authorList>
            <person name="Lai Q."/>
            <person name="Li G."/>
            <person name="Liu X."/>
            <person name="Du Y."/>
            <person name="Sun F."/>
            <person name="Shao Z."/>
        </authorList>
    </citation>
    <scope>NUCLEOTIDE SEQUENCE [LARGE SCALE GENOMIC DNA]</scope>
    <source>
        <strain evidence="2 3">22II-s11g</strain>
    </source>
</reference>
<accession>A0A0A0EBQ7</accession>
<dbReference type="InterPro" id="IPR032466">
    <property type="entry name" value="Metal_Hydrolase"/>
</dbReference>